<dbReference type="SUPFAM" id="SSF55729">
    <property type="entry name" value="Acyl-CoA N-acyltransferases (Nat)"/>
    <property type="match status" value="1"/>
</dbReference>
<protein>
    <submittedName>
        <fullName evidence="4">Peptide N-acetyltransferase</fullName>
    </submittedName>
</protein>
<sequence>MDIRILQGSDKPAMRALVEAVHSDQGLLPQFYWPADLLGAELATAEAFGVFEGEDLAGFVLYRDLPDAWEISLVASHPRFRRRGYMERLFAYMVAAKGQDKQLWLEVHEENVSAQKLYEKLGFKEVRRRPRYYGDGATAILYSLA</sequence>
<gene>
    <name evidence="4" type="ORF">AZI87_13810</name>
</gene>
<proteinExistence type="predicted"/>
<dbReference type="EMBL" id="LUKD01000006">
    <property type="protein sequence ID" value="KYG64306.1"/>
    <property type="molecule type" value="Genomic_DNA"/>
</dbReference>
<dbReference type="InterPro" id="IPR050680">
    <property type="entry name" value="YpeA/RimI_acetyltransf"/>
</dbReference>
<evidence type="ECO:0000259" key="3">
    <source>
        <dbReference type="PROSITE" id="PS51186"/>
    </source>
</evidence>
<organism evidence="4 5">
    <name type="scientific">Bdellovibrio bacteriovorus</name>
    <dbReference type="NCBI Taxonomy" id="959"/>
    <lineage>
        <taxon>Bacteria</taxon>
        <taxon>Pseudomonadati</taxon>
        <taxon>Bdellovibrionota</taxon>
        <taxon>Bdellovibrionia</taxon>
        <taxon>Bdellovibrionales</taxon>
        <taxon>Pseudobdellovibrionaceae</taxon>
        <taxon>Bdellovibrio</taxon>
    </lineage>
</organism>
<dbReference type="InterPro" id="IPR016181">
    <property type="entry name" value="Acyl_CoA_acyltransferase"/>
</dbReference>
<name>A0A161PQ12_BDEBC</name>
<feature type="domain" description="N-acetyltransferase" evidence="3">
    <location>
        <begin position="1"/>
        <end position="145"/>
    </location>
</feature>
<dbReference type="Gene3D" id="3.40.630.30">
    <property type="match status" value="1"/>
</dbReference>
<keyword evidence="1 4" id="KW-0808">Transferase</keyword>
<dbReference type="GO" id="GO:0016747">
    <property type="term" value="F:acyltransferase activity, transferring groups other than amino-acyl groups"/>
    <property type="evidence" value="ECO:0007669"/>
    <property type="project" value="InterPro"/>
</dbReference>
<dbReference type="Pfam" id="PF00583">
    <property type="entry name" value="Acetyltransf_1"/>
    <property type="match status" value="1"/>
</dbReference>
<dbReference type="CDD" id="cd04301">
    <property type="entry name" value="NAT_SF"/>
    <property type="match status" value="1"/>
</dbReference>
<dbReference type="PANTHER" id="PTHR43420">
    <property type="entry name" value="ACETYLTRANSFERASE"/>
    <property type="match status" value="1"/>
</dbReference>
<reference evidence="4 5" key="1">
    <citation type="submission" date="2016-03" db="EMBL/GenBank/DDBJ databases">
        <authorList>
            <person name="Ploux O."/>
        </authorList>
    </citation>
    <scope>NUCLEOTIDE SEQUENCE [LARGE SCALE GENOMIC DNA]</scope>
    <source>
        <strain evidence="4 5">EC13</strain>
    </source>
</reference>
<comment type="caution">
    <text evidence="4">The sequence shown here is derived from an EMBL/GenBank/DDBJ whole genome shotgun (WGS) entry which is preliminary data.</text>
</comment>
<evidence type="ECO:0000256" key="1">
    <source>
        <dbReference type="ARBA" id="ARBA00022679"/>
    </source>
</evidence>
<dbReference type="Proteomes" id="UP000075799">
    <property type="component" value="Unassembled WGS sequence"/>
</dbReference>
<accession>A0A161PQ12</accession>
<evidence type="ECO:0000313" key="5">
    <source>
        <dbReference type="Proteomes" id="UP000075799"/>
    </source>
</evidence>
<dbReference type="PROSITE" id="PS51186">
    <property type="entry name" value="GNAT"/>
    <property type="match status" value="1"/>
</dbReference>
<dbReference type="AlphaFoldDB" id="A0A161PQ12"/>
<dbReference type="RefSeq" id="WP_063208338.1">
    <property type="nucleotide sequence ID" value="NZ_LUKD01000006.1"/>
</dbReference>
<evidence type="ECO:0000256" key="2">
    <source>
        <dbReference type="ARBA" id="ARBA00023315"/>
    </source>
</evidence>
<dbReference type="InterPro" id="IPR000182">
    <property type="entry name" value="GNAT_dom"/>
</dbReference>
<dbReference type="OrthoDB" id="5293656at2"/>
<evidence type="ECO:0000313" key="4">
    <source>
        <dbReference type="EMBL" id="KYG64306.1"/>
    </source>
</evidence>
<keyword evidence="2" id="KW-0012">Acyltransferase</keyword>